<name>A0AC59Y8M4_RANTA</name>
<gene>
    <name evidence="1" type="ORF">MRATA1EN22A_LOCUS3072</name>
</gene>
<evidence type="ECO:0000313" key="2">
    <source>
        <dbReference type="Proteomes" id="UP001162501"/>
    </source>
</evidence>
<evidence type="ECO:0000313" key="1">
    <source>
        <dbReference type="EMBL" id="CAM9478398.1"/>
    </source>
</evidence>
<proteinExistence type="predicted"/>
<reference evidence="1" key="1">
    <citation type="submission" date="2023-05" db="EMBL/GenBank/DDBJ databases">
        <authorList>
            <consortium name="ELIXIR-Norway"/>
        </authorList>
    </citation>
    <scope>NUCLEOTIDE SEQUENCE</scope>
</reference>
<organism evidence="1 2">
    <name type="scientific">Rangifer tarandus platyrhynchus</name>
    <name type="common">Svalbard reindeer</name>
    <dbReference type="NCBI Taxonomy" id="3082113"/>
    <lineage>
        <taxon>Eukaryota</taxon>
        <taxon>Metazoa</taxon>
        <taxon>Chordata</taxon>
        <taxon>Craniata</taxon>
        <taxon>Vertebrata</taxon>
        <taxon>Euteleostomi</taxon>
        <taxon>Mammalia</taxon>
        <taxon>Eutheria</taxon>
        <taxon>Laurasiatheria</taxon>
        <taxon>Artiodactyla</taxon>
        <taxon>Ruminantia</taxon>
        <taxon>Pecora</taxon>
        <taxon>Cervidae</taxon>
        <taxon>Odocoileinae</taxon>
        <taxon>Rangifer</taxon>
    </lineage>
</organism>
<accession>A0AC59Y8M4</accession>
<protein>
    <submittedName>
        <fullName evidence="1">Uncharacterized protein</fullName>
    </submittedName>
</protein>
<dbReference type="Proteomes" id="UP001162501">
    <property type="component" value="Chromosome 11"/>
</dbReference>
<sequence length="152" mass="15564">MDSPAAGVTRSLACTGDPPPTCPVKKITCCNPPAATLTAHAVLQVAPCPRDVCGITADSARAIPSTLKLRLTHLHQVPSAFGAQAGLSSSDLSSLTPGWDQDPGVSRFPHRLLRSVCSECLSPTLALAGDKLVPLRAPTGNASPSALTTQSC</sequence>
<dbReference type="EMBL" id="OX596095">
    <property type="protein sequence ID" value="CAM9478398.1"/>
    <property type="molecule type" value="Genomic_DNA"/>
</dbReference>
<reference evidence="1" key="2">
    <citation type="submission" date="2025-03" db="EMBL/GenBank/DDBJ databases">
        <authorList>
            <consortium name="ELIXIR-Norway"/>
            <consortium name="Elixir Norway"/>
        </authorList>
    </citation>
    <scope>NUCLEOTIDE SEQUENCE</scope>
</reference>